<keyword evidence="2" id="KW-1185">Reference proteome</keyword>
<accession>A0ABR3NE81</accession>
<reference evidence="1 2" key="1">
    <citation type="submission" date="2023-09" db="EMBL/GenBank/DDBJ databases">
        <authorList>
            <person name="Wang M."/>
        </authorList>
    </citation>
    <scope>NUCLEOTIDE SEQUENCE [LARGE SCALE GENOMIC DNA]</scope>
    <source>
        <strain evidence="1">GT-2023</strain>
        <tissue evidence="1">Liver</tissue>
    </source>
</reference>
<name>A0ABR3NE81_9TELE</name>
<gene>
    <name evidence="1" type="ORF">QQF64_034902</name>
</gene>
<dbReference type="Proteomes" id="UP001558613">
    <property type="component" value="Unassembled WGS sequence"/>
</dbReference>
<sequence length="132" mass="14734">MAIQSLCRYSETAGEHQRQNSRQAFTTTTIIVIIIITWKHAPVAPPMGLFWDQRSTACSSVFTCALTRRYTDLRAPGKRLERILSSRGVPPGDVGQRSVKITPAVLILLLFLQSDSPAASTRKQPPHSFYLH</sequence>
<dbReference type="EMBL" id="JAYMGO010000004">
    <property type="protein sequence ID" value="KAL1275279.1"/>
    <property type="molecule type" value="Genomic_DNA"/>
</dbReference>
<evidence type="ECO:0000313" key="2">
    <source>
        <dbReference type="Proteomes" id="UP001558613"/>
    </source>
</evidence>
<comment type="caution">
    <text evidence="1">The sequence shown here is derived from an EMBL/GenBank/DDBJ whole genome shotgun (WGS) entry which is preliminary data.</text>
</comment>
<proteinExistence type="predicted"/>
<organism evidence="1 2">
    <name type="scientific">Cirrhinus molitorella</name>
    <name type="common">mud carp</name>
    <dbReference type="NCBI Taxonomy" id="172907"/>
    <lineage>
        <taxon>Eukaryota</taxon>
        <taxon>Metazoa</taxon>
        <taxon>Chordata</taxon>
        <taxon>Craniata</taxon>
        <taxon>Vertebrata</taxon>
        <taxon>Euteleostomi</taxon>
        <taxon>Actinopterygii</taxon>
        <taxon>Neopterygii</taxon>
        <taxon>Teleostei</taxon>
        <taxon>Ostariophysi</taxon>
        <taxon>Cypriniformes</taxon>
        <taxon>Cyprinidae</taxon>
        <taxon>Labeoninae</taxon>
        <taxon>Labeonini</taxon>
        <taxon>Cirrhinus</taxon>
    </lineage>
</organism>
<evidence type="ECO:0000313" key="1">
    <source>
        <dbReference type="EMBL" id="KAL1275279.1"/>
    </source>
</evidence>
<protein>
    <submittedName>
        <fullName evidence="1">Uncharacterized protein</fullName>
    </submittedName>
</protein>